<name>A0AAU7W437_9MICO</name>
<reference evidence="2" key="1">
    <citation type="submission" date="2024-05" db="EMBL/GenBank/DDBJ databases">
        <authorList>
            <person name="Yu L."/>
        </authorList>
    </citation>
    <scope>NUCLEOTIDE SEQUENCE</scope>
    <source>
        <strain evidence="2">G08B096</strain>
    </source>
</reference>
<proteinExistence type="predicted"/>
<organism evidence="2">
    <name type="scientific">Agromyces sp. G08B096</name>
    <dbReference type="NCBI Taxonomy" id="3156399"/>
    <lineage>
        <taxon>Bacteria</taxon>
        <taxon>Bacillati</taxon>
        <taxon>Actinomycetota</taxon>
        <taxon>Actinomycetes</taxon>
        <taxon>Micrococcales</taxon>
        <taxon>Microbacteriaceae</taxon>
        <taxon>Agromyces</taxon>
    </lineage>
</organism>
<sequence length="178" mass="18298">MPLDVLKYYPPAKSVYHQVELEDVDTDTDDSKVAARKITIGAKLDPTGLIKAQVDFVFKNAKPVEGATSKRMNTAVKAEVANGAATASGYSGAATASGYSGAATASGDYGAATASGDKSVATATGYDGRARGIVGTALLLVERDAEWNIVGAAGVLVDGKKIKADTWYRLHGGKVVTA</sequence>
<evidence type="ECO:0000259" key="1">
    <source>
        <dbReference type="Pfam" id="PF24703"/>
    </source>
</evidence>
<evidence type="ECO:0000313" key="2">
    <source>
        <dbReference type="EMBL" id="XBX81196.1"/>
    </source>
</evidence>
<dbReference type="InterPro" id="IPR056083">
    <property type="entry name" value="DUF7666"/>
</dbReference>
<accession>A0AAU7W437</accession>
<protein>
    <recommendedName>
        <fullName evidence="1">DUF7666 domain-containing protein</fullName>
    </recommendedName>
</protein>
<dbReference type="RefSeq" id="WP_350347218.1">
    <property type="nucleotide sequence ID" value="NZ_CP158374.1"/>
</dbReference>
<gene>
    <name evidence="2" type="ORF">ABIQ69_11315</name>
</gene>
<dbReference type="Pfam" id="PF24703">
    <property type="entry name" value="DUF7666"/>
    <property type="match status" value="1"/>
</dbReference>
<feature type="domain" description="DUF7666" evidence="1">
    <location>
        <begin position="2"/>
        <end position="51"/>
    </location>
</feature>
<dbReference type="AlphaFoldDB" id="A0AAU7W437"/>
<dbReference type="EMBL" id="CP158374">
    <property type="protein sequence ID" value="XBX81196.1"/>
    <property type="molecule type" value="Genomic_DNA"/>
</dbReference>